<evidence type="ECO:0000256" key="6">
    <source>
        <dbReference type="ARBA" id="ARBA00022840"/>
    </source>
</evidence>
<gene>
    <name evidence="10" type="ORF">FKR81_18210</name>
</gene>
<evidence type="ECO:0000256" key="4">
    <source>
        <dbReference type="ARBA" id="ARBA00022741"/>
    </source>
</evidence>
<dbReference type="EMBL" id="VOBR01000010">
    <property type="protein sequence ID" value="TWP51003.1"/>
    <property type="molecule type" value="Genomic_DNA"/>
</dbReference>
<dbReference type="CDD" id="cd14014">
    <property type="entry name" value="STKc_PknB_like"/>
    <property type="match status" value="1"/>
</dbReference>
<dbReference type="SMART" id="SM00220">
    <property type="entry name" value="S_TKc"/>
    <property type="match status" value="1"/>
</dbReference>
<feature type="transmembrane region" description="Helical" evidence="8">
    <location>
        <begin position="474"/>
        <end position="493"/>
    </location>
</feature>
<sequence length="617" mass="63678">MEDELLAWAPQPGDQPAAPVRLPGYSDFRLVTHGGEGAIYRARQDGLGRDVAVKVLSCGDDPATLARFRRELAITVELGRQHPHIVTVLDTGTLPDGRPCIVMEYYERGSLHDLLRATGPLPVADVVAAGTAVADALAFAHAQGILHRDVKPQNVLLLPTSYVLADFGIARGFDAEHSASLEMVSYRHAAPQMLDGDRPAASDDLWSLGSTLFTLLEGKPPFASDNPDEDTLLSYVGRVRSSSPRPLTRADVPPGLAAVIARCLQKDRGDRFADGAAVRSALAGPLNSPLSTVDPDSTFLFRSRAEVVPEGPTSAPGFGPVPTPEEPTAVVEAVEEERDDSWLAQLDDLTRRQNSVVVETIGPGVAPPPAVPGSSGSAPASGLSGSAPASGFGPAPSAGSGFGSAPDAGSGFGPTPGAGSGFSPAPGAGSSFGPTPTAGPGAASGFSSTSGVSSVDTEPRTDRVPARRKRRGPVLTLLALATVVIGIVLGVAFNRPDQPPVTQPTTTTTTTLAVPETTASVPQGSDPRFAPVLKRAEFDGGAIELEWTDPSGGKAQFVVVDVSGAKPDPLLTVAAGGTKHTIEQAGERQRCFQILAIGLDDPTTQRGSSAKVCAVKN</sequence>
<evidence type="ECO:0000256" key="2">
    <source>
        <dbReference type="ARBA" id="ARBA00022527"/>
    </source>
</evidence>
<dbReference type="GO" id="GO:0004674">
    <property type="term" value="F:protein serine/threonine kinase activity"/>
    <property type="evidence" value="ECO:0007669"/>
    <property type="project" value="UniProtKB-KW"/>
</dbReference>
<evidence type="ECO:0000259" key="9">
    <source>
        <dbReference type="PROSITE" id="PS50011"/>
    </source>
</evidence>
<dbReference type="InterPro" id="IPR000719">
    <property type="entry name" value="Prot_kinase_dom"/>
</dbReference>
<keyword evidence="11" id="KW-1185">Reference proteome</keyword>
<dbReference type="GO" id="GO:0005524">
    <property type="term" value="F:ATP binding"/>
    <property type="evidence" value="ECO:0007669"/>
    <property type="project" value="UniProtKB-KW"/>
</dbReference>
<name>A0A563ETM5_9PSEU</name>
<dbReference type="Pfam" id="PF00069">
    <property type="entry name" value="Pkinase"/>
    <property type="match status" value="1"/>
</dbReference>
<evidence type="ECO:0000256" key="5">
    <source>
        <dbReference type="ARBA" id="ARBA00022777"/>
    </source>
</evidence>
<feature type="compositionally biased region" description="Low complexity" evidence="7">
    <location>
        <begin position="372"/>
        <end position="409"/>
    </location>
</feature>
<keyword evidence="8" id="KW-1133">Transmembrane helix</keyword>
<keyword evidence="6" id="KW-0067">ATP-binding</keyword>
<evidence type="ECO:0000256" key="3">
    <source>
        <dbReference type="ARBA" id="ARBA00022679"/>
    </source>
</evidence>
<dbReference type="InterPro" id="IPR008271">
    <property type="entry name" value="Ser/Thr_kinase_AS"/>
</dbReference>
<evidence type="ECO:0000313" key="11">
    <source>
        <dbReference type="Proteomes" id="UP000316639"/>
    </source>
</evidence>
<keyword evidence="3" id="KW-0808">Transferase</keyword>
<feature type="compositionally biased region" description="Low complexity" evidence="7">
    <location>
        <begin position="421"/>
        <end position="455"/>
    </location>
</feature>
<organism evidence="10 11">
    <name type="scientific">Lentzea tibetensis</name>
    <dbReference type="NCBI Taxonomy" id="2591470"/>
    <lineage>
        <taxon>Bacteria</taxon>
        <taxon>Bacillati</taxon>
        <taxon>Actinomycetota</taxon>
        <taxon>Actinomycetes</taxon>
        <taxon>Pseudonocardiales</taxon>
        <taxon>Pseudonocardiaceae</taxon>
        <taxon>Lentzea</taxon>
    </lineage>
</organism>
<feature type="compositionally biased region" description="Gly residues" evidence="7">
    <location>
        <begin position="410"/>
        <end position="420"/>
    </location>
</feature>
<keyword evidence="5 10" id="KW-0418">Kinase</keyword>
<keyword evidence="8" id="KW-0812">Transmembrane</keyword>
<evidence type="ECO:0000256" key="7">
    <source>
        <dbReference type="SAM" id="MobiDB-lite"/>
    </source>
</evidence>
<dbReference type="InterPro" id="IPR011009">
    <property type="entry name" value="Kinase-like_dom_sf"/>
</dbReference>
<keyword evidence="8" id="KW-0472">Membrane</keyword>
<evidence type="ECO:0000256" key="1">
    <source>
        <dbReference type="ARBA" id="ARBA00012513"/>
    </source>
</evidence>
<dbReference type="RefSeq" id="WP_146353252.1">
    <property type="nucleotide sequence ID" value="NZ_VOBR01000010.1"/>
</dbReference>
<dbReference type="Gene3D" id="1.10.510.10">
    <property type="entry name" value="Transferase(Phosphotransferase) domain 1"/>
    <property type="match status" value="1"/>
</dbReference>
<dbReference type="AlphaFoldDB" id="A0A563ETM5"/>
<protein>
    <recommendedName>
        <fullName evidence="1">non-specific serine/threonine protein kinase</fullName>
        <ecNumber evidence="1">2.7.11.1</ecNumber>
    </recommendedName>
</protein>
<dbReference type="Gene3D" id="3.30.200.20">
    <property type="entry name" value="Phosphorylase Kinase, domain 1"/>
    <property type="match status" value="1"/>
</dbReference>
<accession>A0A563ETM5</accession>
<dbReference type="PANTHER" id="PTHR43289:SF6">
    <property type="entry name" value="SERINE_THREONINE-PROTEIN KINASE NEKL-3"/>
    <property type="match status" value="1"/>
</dbReference>
<keyword evidence="4" id="KW-0547">Nucleotide-binding</keyword>
<dbReference type="EC" id="2.7.11.1" evidence="1"/>
<dbReference type="PROSITE" id="PS50011">
    <property type="entry name" value="PROTEIN_KINASE_DOM"/>
    <property type="match status" value="1"/>
</dbReference>
<dbReference type="PANTHER" id="PTHR43289">
    <property type="entry name" value="MITOGEN-ACTIVATED PROTEIN KINASE KINASE KINASE 20-RELATED"/>
    <property type="match status" value="1"/>
</dbReference>
<keyword evidence="2" id="KW-0723">Serine/threonine-protein kinase</keyword>
<feature type="region of interest" description="Disordered" evidence="7">
    <location>
        <begin position="360"/>
        <end position="469"/>
    </location>
</feature>
<feature type="domain" description="Protein kinase" evidence="9">
    <location>
        <begin position="25"/>
        <end position="283"/>
    </location>
</feature>
<dbReference type="SUPFAM" id="SSF56112">
    <property type="entry name" value="Protein kinase-like (PK-like)"/>
    <property type="match status" value="1"/>
</dbReference>
<dbReference type="OrthoDB" id="9762169at2"/>
<dbReference type="PROSITE" id="PS00108">
    <property type="entry name" value="PROTEIN_KINASE_ST"/>
    <property type="match status" value="1"/>
</dbReference>
<evidence type="ECO:0000256" key="8">
    <source>
        <dbReference type="SAM" id="Phobius"/>
    </source>
</evidence>
<reference evidence="10 11" key="1">
    <citation type="submission" date="2019-07" db="EMBL/GenBank/DDBJ databases">
        <title>Lentzea xizangensis sp. nov., isolated from Qinghai-Tibetan Plateau Soils.</title>
        <authorList>
            <person name="Huang J."/>
        </authorList>
    </citation>
    <scope>NUCLEOTIDE SEQUENCE [LARGE SCALE GENOMIC DNA]</scope>
    <source>
        <strain evidence="10 11">FXJ1.1311</strain>
    </source>
</reference>
<comment type="caution">
    <text evidence="10">The sequence shown here is derived from an EMBL/GenBank/DDBJ whole genome shotgun (WGS) entry which is preliminary data.</text>
</comment>
<proteinExistence type="predicted"/>
<evidence type="ECO:0000313" key="10">
    <source>
        <dbReference type="EMBL" id="TWP51003.1"/>
    </source>
</evidence>
<dbReference type="Proteomes" id="UP000316639">
    <property type="component" value="Unassembled WGS sequence"/>
</dbReference>